<comment type="caution">
    <text evidence="3">The sequence shown here is derived from an EMBL/GenBank/DDBJ whole genome shotgun (WGS) entry which is preliminary data.</text>
</comment>
<dbReference type="PANTHER" id="PTHR18884">
    <property type="entry name" value="SEPTIN"/>
    <property type="match status" value="1"/>
</dbReference>
<dbReference type="Proteomes" id="UP000192356">
    <property type="component" value="Unassembled WGS sequence"/>
</dbReference>
<dbReference type="VEuPathDB" id="MicrosporidiaDB:A0H76_1694"/>
<sequence length="250" mass="28854">MVVGCKKSGKSSFLDTLVGKTITKNENILDINIYKLNLDCDDKSYKKVTLIDTPGFDTENDIEIQEVIIDFIKAQYNCALEEESKIRRDVNFEDPKVHCLVYLIPSTSDGLKQKEIMFLKKVSKLVNIIPVISKADGLTSNETLRLKKYILDQLYYHKIEIFNLDTPDSVNQSDLELNVNSDLPLTFVSDLFKEKLSTNFTKGQDFNFQSEFQVLKDILLNIHIETLIETTNTTLYENYRTEMLENKLKK</sequence>
<dbReference type="AlphaFoldDB" id="A0A1X0QLG9"/>
<dbReference type="GO" id="GO:0005525">
    <property type="term" value="F:GTP binding"/>
    <property type="evidence" value="ECO:0007669"/>
    <property type="project" value="InterPro"/>
</dbReference>
<reference evidence="4 5" key="1">
    <citation type="journal article" date="2017" name="Environ. Microbiol.">
        <title>Decay of the glycolytic pathway and adaptation to intranuclear parasitism within Enterocytozoonidae microsporidia.</title>
        <authorList>
            <person name="Wiredu Boakye D."/>
            <person name="Jaroenlak P."/>
            <person name="Prachumwat A."/>
            <person name="Williams T.A."/>
            <person name="Bateman K.S."/>
            <person name="Itsathitphaisarn O."/>
            <person name="Sritunyalucksana K."/>
            <person name="Paszkiewicz K.H."/>
            <person name="Moore K.A."/>
            <person name="Stentiford G.D."/>
            <person name="Williams B.A."/>
        </authorList>
    </citation>
    <scope>NUCLEOTIDE SEQUENCE [LARGE SCALE GENOMIC DNA]</scope>
    <source>
        <strain evidence="5">canceri</strain>
        <strain evidence="3">Canceri</strain>
        <strain evidence="2 4">GB1</strain>
    </source>
</reference>
<protein>
    <submittedName>
        <fullName evidence="3">CDC11</fullName>
    </submittedName>
</protein>
<dbReference type="InterPro" id="IPR030379">
    <property type="entry name" value="G_SEPTIN_dom"/>
</dbReference>
<dbReference type="Pfam" id="PF00735">
    <property type="entry name" value="Septin"/>
    <property type="match status" value="1"/>
</dbReference>
<proteinExistence type="predicted"/>
<dbReference type="Gene3D" id="3.40.50.300">
    <property type="entry name" value="P-loop containing nucleotide triphosphate hydrolases"/>
    <property type="match status" value="1"/>
</dbReference>
<evidence type="ECO:0000313" key="3">
    <source>
        <dbReference type="EMBL" id="ORE00610.1"/>
    </source>
</evidence>
<dbReference type="SUPFAM" id="SSF52540">
    <property type="entry name" value="P-loop containing nucleoside triphosphate hydrolases"/>
    <property type="match status" value="1"/>
</dbReference>
<evidence type="ECO:0000259" key="1">
    <source>
        <dbReference type="PROSITE" id="PS51719"/>
    </source>
</evidence>
<evidence type="ECO:0000313" key="2">
    <source>
        <dbReference type="EMBL" id="ORD96361.1"/>
    </source>
</evidence>
<dbReference type="EMBL" id="LTAI01000004">
    <property type="protein sequence ID" value="ORE00610.1"/>
    <property type="molecule type" value="Genomic_DNA"/>
</dbReference>
<feature type="domain" description="Septin-type G" evidence="1">
    <location>
        <begin position="1"/>
        <end position="246"/>
    </location>
</feature>
<dbReference type="Proteomes" id="UP000192501">
    <property type="component" value="Unassembled WGS sequence"/>
</dbReference>
<keyword evidence="4" id="KW-1185">Reference proteome</keyword>
<organism evidence="3 5">
    <name type="scientific">Hepatospora eriocheir</name>
    <dbReference type="NCBI Taxonomy" id="1081669"/>
    <lineage>
        <taxon>Eukaryota</taxon>
        <taxon>Fungi</taxon>
        <taxon>Fungi incertae sedis</taxon>
        <taxon>Microsporidia</taxon>
        <taxon>Hepatosporidae</taxon>
        <taxon>Hepatospora</taxon>
    </lineage>
</organism>
<dbReference type="InterPro" id="IPR027417">
    <property type="entry name" value="P-loop_NTPase"/>
</dbReference>
<dbReference type="OrthoDB" id="416553at2759"/>
<dbReference type="VEuPathDB" id="MicrosporidiaDB:HERIO_1702"/>
<accession>A0A1X0QLG9</accession>
<name>A0A1X0QLG9_9MICR</name>
<gene>
    <name evidence="3" type="primary">CDC11</name>
    <name evidence="3" type="ORF">A0H76_1694</name>
    <name evidence="2" type="ORF">HERIO_1702</name>
</gene>
<evidence type="ECO:0000313" key="4">
    <source>
        <dbReference type="Proteomes" id="UP000192356"/>
    </source>
</evidence>
<dbReference type="EMBL" id="LVKB01000097">
    <property type="protein sequence ID" value="ORD96361.1"/>
    <property type="molecule type" value="Genomic_DNA"/>
</dbReference>
<dbReference type="PROSITE" id="PS51719">
    <property type="entry name" value="G_SEPTIN"/>
    <property type="match status" value="1"/>
</dbReference>
<evidence type="ECO:0000313" key="5">
    <source>
        <dbReference type="Proteomes" id="UP000192501"/>
    </source>
</evidence>